<feature type="transmembrane region" description="Helical" evidence="2">
    <location>
        <begin position="120"/>
        <end position="138"/>
    </location>
</feature>
<sequence length="145" mass="16047">MADETRDQDTQPDAETTATDKGRPPSAASRVLEALNGPKDAAKDPLEMMIAIFKDPDFSEEEKMLLYRLSSERFRNRRRMAYISLYMMVGATVFLGLLILIEGLGGGTGFSALIEKHTNILVWLGGFFTSIIAFYFGASTLRPSS</sequence>
<name>A0A7X1ZEC6_9PROT</name>
<keyword evidence="2" id="KW-0472">Membrane</keyword>
<evidence type="ECO:0000256" key="1">
    <source>
        <dbReference type="SAM" id="MobiDB-lite"/>
    </source>
</evidence>
<feature type="region of interest" description="Disordered" evidence="1">
    <location>
        <begin position="1"/>
        <end position="28"/>
    </location>
</feature>
<keyword evidence="2" id="KW-0812">Transmembrane</keyword>
<accession>A0A7X1ZEC6</accession>
<dbReference type="EMBL" id="WIVE01000025">
    <property type="protein sequence ID" value="MQX36747.1"/>
    <property type="molecule type" value="Genomic_DNA"/>
</dbReference>
<protein>
    <submittedName>
        <fullName evidence="3">Uncharacterized protein</fullName>
    </submittedName>
</protein>
<feature type="transmembrane region" description="Helical" evidence="2">
    <location>
        <begin position="80"/>
        <end position="100"/>
    </location>
</feature>
<keyword evidence="2" id="KW-1133">Transmembrane helix</keyword>
<comment type="caution">
    <text evidence="3">The sequence shown here is derived from an EMBL/GenBank/DDBJ whole genome shotgun (WGS) entry which is preliminary data.</text>
</comment>
<dbReference type="RefSeq" id="WP_153343521.1">
    <property type="nucleotide sequence ID" value="NZ_WIVE01000025.1"/>
</dbReference>
<dbReference type="Proteomes" id="UP000434582">
    <property type="component" value="Unassembled WGS sequence"/>
</dbReference>
<evidence type="ECO:0000313" key="4">
    <source>
        <dbReference type="Proteomes" id="UP000434582"/>
    </source>
</evidence>
<gene>
    <name evidence="3" type="ORF">GHC57_09485</name>
</gene>
<organism evidence="3 4">
    <name type="scientific">Roseospira navarrensis</name>
    <dbReference type="NCBI Taxonomy" id="140058"/>
    <lineage>
        <taxon>Bacteria</taxon>
        <taxon>Pseudomonadati</taxon>
        <taxon>Pseudomonadota</taxon>
        <taxon>Alphaproteobacteria</taxon>
        <taxon>Rhodospirillales</taxon>
        <taxon>Rhodospirillaceae</taxon>
        <taxon>Roseospira</taxon>
    </lineage>
</organism>
<proteinExistence type="predicted"/>
<keyword evidence="4" id="KW-1185">Reference proteome</keyword>
<evidence type="ECO:0000256" key="2">
    <source>
        <dbReference type="SAM" id="Phobius"/>
    </source>
</evidence>
<dbReference type="AlphaFoldDB" id="A0A7X1ZEC6"/>
<evidence type="ECO:0000313" key="3">
    <source>
        <dbReference type="EMBL" id="MQX36747.1"/>
    </source>
</evidence>
<reference evidence="3 4" key="1">
    <citation type="submission" date="2019-10" db="EMBL/GenBank/DDBJ databases">
        <title>Draft whole-genome sequence of the purple nonsulfur photosynthetic bacterium Roseospira navarrensis DSM 15114.</title>
        <authorList>
            <person name="Kyndt J.A."/>
            <person name="Meyer T.E."/>
        </authorList>
    </citation>
    <scope>NUCLEOTIDE SEQUENCE [LARGE SCALE GENOMIC DNA]</scope>
    <source>
        <strain evidence="3 4">DSM 15114</strain>
    </source>
</reference>